<feature type="compositionally biased region" description="Basic and acidic residues" evidence="1">
    <location>
        <begin position="163"/>
        <end position="172"/>
    </location>
</feature>
<comment type="caution">
    <text evidence="2">The sequence shown here is derived from an EMBL/GenBank/DDBJ whole genome shotgun (WGS) entry which is preliminary data.</text>
</comment>
<reference evidence="2 3" key="1">
    <citation type="submission" date="2020-08" db="EMBL/GenBank/DDBJ databases">
        <title>Sequencing the genomes of 1000 actinobacteria strains.</title>
        <authorList>
            <person name="Klenk H.-P."/>
        </authorList>
    </citation>
    <scope>NUCLEOTIDE SEQUENCE [LARGE SCALE GENOMIC DNA]</scope>
    <source>
        <strain evidence="2 3">DSM 22826</strain>
    </source>
</reference>
<feature type="region of interest" description="Disordered" evidence="1">
    <location>
        <begin position="142"/>
        <end position="172"/>
    </location>
</feature>
<accession>A0A839QT11</accession>
<evidence type="ECO:0000256" key="1">
    <source>
        <dbReference type="SAM" id="MobiDB-lite"/>
    </source>
</evidence>
<keyword evidence="3" id="KW-1185">Reference proteome</keyword>
<evidence type="ECO:0000313" key="2">
    <source>
        <dbReference type="EMBL" id="MBB2997106.1"/>
    </source>
</evidence>
<name>A0A839QT11_9MICC</name>
<organism evidence="2 3">
    <name type="scientific">Paeniglutamicibacter cryotolerans</name>
    <dbReference type="NCBI Taxonomy" id="670079"/>
    <lineage>
        <taxon>Bacteria</taxon>
        <taxon>Bacillati</taxon>
        <taxon>Actinomycetota</taxon>
        <taxon>Actinomycetes</taxon>
        <taxon>Micrococcales</taxon>
        <taxon>Micrococcaceae</taxon>
        <taxon>Paeniglutamicibacter</taxon>
    </lineage>
</organism>
<dbReference type="AlphaFoldDB" id="A0A839QT11"/>
<proteinExistence type="predicted"/>
<evidence type="ECO:0000313" key="3">
    <source>
        <dbReference type="Proteomes" id="UP000523000"/>
    </source>
</evidence>
<protein>
    <submittedName>
        <fullName evidence="2">Uncharacterized protein</fullName>
    </submittedName>
</protein>
<dbReference type="EMBL" id="JACHVS010000002">
    <property type="protein sequence ID" value="MBB2997106.1"/>
    <property type="molecule type" value="Genomic_DNA"/>
</dbReference>
<gene>
    <name evidence="2" type="ORF">E9229_003353</name>
</gene>
<sequence>MRQGLWRHPIPRLLPGQAIGILKESISKRGRVVAHHAHCSVPVLSNGNRVLITAHDHRLGLADLRQVRRHEEQVFNRTVSSGFGDHRTPIRVANDDRGIRLVEFSPKGFSVCHQSTAGLLRRSFPAGRQGNGSATDASCFAQQLGRPLPPPAPVTNQGSVYEDQLHGRLLHD</sequence>
<dbReference type="Proteomes" id="UP000523000">
    <property type="component" value="Unassembled WGS sequence"/>
</dbReference>